<gene>
    <name evidence="2" type="ORF">AAG570_007320</name>
</gene>
<sequence length="181" mass="20070">MFDGGVFDRRAYGENLPPGTDTLQSDLPHSPGEGQEDLRNAGGTEPGTPSGRTELQRGRLLFGMSPGRECALPDTPVWANQSQCERHYRYTVMKLGSRADLVKPLRWTPFLHDPRGVLGRIPNRVGAEGFSKSFLGCLVFRSGLCREDKGFAVFGLPCLNSRYSRSRNESGYLTETVQSWS</sequence>
<name>A0ABD0YHB1_9HEMI</name>
<keyword evidence="3" id="KW-1185">Reference proteome</keyword>
<organism evidence="2 3">
    <name type="scientific">Ranatra chinensis</name>
    <dbReference type="NCBI Taxonomy" id="642074"/>
    <lineage>
        <taxon>Eukaryota</taxon>
        <taxon>Metazoa</taxon>
        <taxon>Ecdysozoa</taxon>
        <taxon>Arthropoda</taxon>
        <taxon>Hexapoda</taxon>
        <taxon>Insecta</taxon>
        <taxon>Pterygota</taxon>
        <taxon>Neoptera</taxon>
        <taxon>Paraneoptera</taxon>
        <taxon>Hemiptera</taxon>
        <taxon>Heteroptera</taxon>
        <taxon>Panheteroptera</taxon>
        <taxon>Nepomorpha</taxon>
        <taxon>Nepidae</taxon>
        <taxon>Ranatrinae</taxon>
        <taxon>Ranatra</taxon>
    </lineage>
</organism>
<dbReference type="Proteomes" id="UP001558652">
    <property type="component" value="Unassembled WGS sequence"/>
</dbReference>
<protein>
    <submittedName>
        <fullName evidence="2">Uncharacterized protein</fullName>
    </submittedName>
</protein>
<evidence type="ECO:0000313" key="3">
    <source>
        <dbReference type="Proteomes" id="UP001558652"/>
    </source>
</evidence>
<comment type="caution">
    <text evidence="2">The sequence shown here is derived from an EMBL/GenBank/DDBJ whole genome shotgun (WGS) entry which is preliminary data.</text>
</comment>
<feature type="compositionally biased region" description="Basic and acidic residues" evidence="1">
    <location>
        <begin position="1"/>
        <end position="12"/>
    </location>
</feature>
<accession>A0ABD0YHB1</accession>
<reference evidence="2 3" key="1">
    <citation type="submission" date="2024-07" db="EMBL/GenBank/DDBJ databases">
        <title>Chromosome-level genome assembly of the water stick insect Ranatra chinensis (Heteroptera: Nepidae).</title>
        <authorList>
            <person name="Liu X."/>
        </authorList>
    </citation>
    <scope>NUCLEOTIDE SEQUENCE [LARGE SCALE GENOMIC DNA]</scope>
    <source>
        <strain evidence="2">Cailab_2021Rc</strain>
        <tissue evidence="2">Muscle</tissue>
    </source>
</reference>
<evidence type="ECO:0000313" key="2">
    <source>
        <dbReference type="EMBL" id="KAL1115289.1"/>
    </source>
</evidence>
<feature type="region of interest" description="Disordered" evidence="1">
    <location>
        <begin position="1"/>
        <end position="55"/>
    </location>
</feature>
<evidence type="ECO:0000256" key="1">
    <source>
        <dbReference type="SAM" id="MobiDB-lite"/>
    </source>
</evidence>
<dbReference type="AlphaFoldDB" id="A0ABD0YHB1"/>
<dbReference type="EMBL" id="JBFDAA010000020">
    <property type="protein sequence ID" value="KAL1115289.1"/>
    <property type="molecule type" value="Genomic_DNA"/>
</dbReference>
<proteinExistence type="predicted"/>